<dbReference type="Proteomes" id="UP000821865">
    <property type="component" value="Chromosome 1"/>
</dbReference>
<name>A0ACB8DSR6_DERSI</name>
<evidence type="ECO:0000313" key="2">
    <source>
        <dbReference type="Proteomes" id="UP000821865"/>
    </source>
</evidence>
<organism evidence="1 2">
    <name type="scientific">Dermacentor silvarum</name>
    <name type="common">Tick</name>
    <dbReference type="NCBI Taxonomy" id="543639"/>
    <lineage>
        <taxon>Eukaryota</taxon>
        <taxon>Metazoa</taxon>
        <taxon>Ecdysozoa</taxon>
        <taxon>Arthropoda</taxon>
        <taxon>Chelicerata</taxon>
        <taxon>Arachnida</taxon>
        <taxon>Acari</taxon>
        <taxon>Parasitiformes</taxon>
        <taxon>Ixodida</taxon>
        <taxon>Ixodoidea</taxon>
        <taxon>Ixodidae</taxon>
        <taxon>Rhipicephalinae</taxon>
        <taxon>Dermacentor</taxon>
    </lineage>
</organism>
<accession>A0ACB8DSR6</accession>
<dbReference type="EMBL" id="CM023470">
    <property type="protein sequence ID" value="KAH7977376.1"/>
    <property type="molecule type" value="Genomic_DNA"/>
</dbReference>
<protein>
    <submittedName>
        <fullName evidence="1">Uncharacterized protein</fullName>
    </submittedName>
</protein>
<sequence length="177" mass="18757">MGVTGRPINMALTPPTLLVGELSGTRPPKRSRRAFSLVVQSLFRLISGTGYAVVREECTQPLARNDGEIGAEGHDGTRGRGSAGPVILARVKATRGHVSDCATSGAGCCSHAAHNKACSLKKDPGNCEDASTKWYYDSKTNSCKLFVYGGCDGNDNRFDTEAKCKKACVHPHKTTSG</sequence>
<reference evidence="1" key="1">
    <citation type="submission" date="2020-05" db="EMBL/GenBank/DDBJ databases">
        <title>Large-scale comparative analyses of tick genomes elucidate their genetic diversity and vector capacities.</title>
        <authorList>
            <person name="Jia N."/>
            <person name="Wang J."/>
            <person name="Shi W."/>
            <person name="Du L."/>
            <person name="Sun Y."/>
            <person name="Zhan W."/>
            <person name="Jiang J."/>
            <person name="Wang Q."/>
            <person name="Zhang B."/>
            <person name="Ji P."/>
            <person name="Sakyi L.B."/>
            <person name="Cui X."/>
            <person name="Yuan T."/>
            <person name="Jiang B."/>
            <person name="Yang W."/>
            <person name="Lam T.T.-Y."/>
            <person name="Chang Q."/>
            <person name="Ding S."/>
            <person name="Wang X."/>
            <person name="Zhu J."/>
            <person name="Ruan X."/>
            <person name="Zhao L."/>
            <person name="Wei J."/>
            <person name="Que T."/>
            <person name="Du C."/>
            <person name="Cheng J."/>
            <person name="Dai P."/>
            <person name="Han X."/>
            <person name="Huang E."/>
            <person name="Gao Y."/>
            <person name="Liu J."/>
            <person name="Shao H."/>
            <person name="Ye R."/>
            <person name="Li L."/>
            <person name="Wei W."/>
            <person name="Wang X."/>
            <person name="Wang C."/>
            <person name="Yang T."/>
            <person name="Huo Q."/>
            <person name="Li W."/>
            <person name="Guo W."/>
            <person name="Chen H."/>
            <person name="Zhou L."/>
            <person name="Ni X."/>
            <person name="Tian J."/>
            <person name="Zhou Y."/>
            <person name="Sheng Y."/>
            <person name="Liu T."/>
            <person name="Pan Y."/>
            <person name="Xia L."/>
            <person name="Li J."/>
            <person name="Zhao F."/>
            <person name="Cao W."/>
        </authorList>
    </citation>
    <scope>NUCLEOTIDE SEQUENCE</scope>
    <source>
        <strain evidence="1">Dsil-2018</strain>
    </source>
</reference>
<keyword evidence="2" id="KW-1185">Reference proteome</keyword>
<proteinExistence type="predicted"/>
<comment type="caution">
    <text evidence="1">The sequence shown here is derived from an EMBL/GenBank/DDBJ whole genome shotgun (WGS) entry which is preliminary data.</text>
</comment>
<gene>
    <name evidence="1" type="ORF">HPB49_001102</name>
</gene>
<evidence type="ECO:0000313" key="1">
    <source>
        <dbReference type="EMBL" id="KAH7977376.1"/>
    </source>
</evidence>